<gene>
    <name evidence="6" type="ORF">WH47_05989</name>
</gene>
<dbReference type="SMART" id="SM00326">
    <property type="entry name" value="SH3"/>
    <property type="match status" value="2"/>
</dbReference>
<dbReference type="CDD" id="cd00174">
    <property type="entry name" value="SH3"/>
    <property type="match status" value="2"/>
</dbReference>
<proteinExistence type="predicted"/>
<evidence type="ECO:0000313" key="7">
    <source>
        <dbReference type="Proteomes" id="UP000053825"/>
    </source>
</evidence>
<name>A0A0L7RER9_9HYME</name>
<dbReference type="FunFam" id="2.30.30.40:FF:000270">
    <property type="entry name" value="Blast:Tyrosine-protein kinase Src-1"/>
    <property type="match status" value="1"/>
</dbReference>
<feature type="non-terminal residue" evidence="6">
    <location>
        <position position="1"/>
    </location>
</feature>
<dbReference type="InterPro" id="IPR043539">
    <property type="entry name" value="Grb2-like"/>
</dbReference>
<dbReference type="PROSITE" id="PS50002">
    <property type="entry name" value="SH3"/>
    <property type="match status" value="2"/>
</dbReference>
<dbReference type="InterPro" id="IPR036028">
    <property type="entry name" value="SH3-like_dom_sf"/>
</dbReference>
<dbReference type="FunFam" id="2.30.30.40:FF:000222">
    <property type="entry name" value="SH3 domain-containing protein Dlish"/>
    <property type="match status" value="1"/>
</dbReference>
<dbReference type="EMBL" id="KQ414609">
    <property type="protein sequence ID" value="KOC69325.1"/>
    <property type="molecule type" value="Genomic_DNA"/>
</dbReference>
<dbReference type="Pfam" id="PF07653">
    <property type="entry name" value="SH3_2"/>
    <property type="match status" value="1"/>
</dbReference>
<dbReference type="Proteomes" id="UP000053825">
    <property type="component" value="Unassembled WGS sequence"/>
</dbReference>
<feature type="domain" description="SH3" evidence="5">
    <location>
        <begin position="287"/>
        <end position="350"/>
    </location>
</feature>
<dbReference type="PANTHER" id="PTHR46037">
    <property type="entry name" value="PROTEIN ENHANCER OF SEVENLESS 2B"/>
    <property type="match status" value="1"/>
</dbReference>
<feature type="compositionally biased region" description="Polar residues" evidence="4">
    <location>
        <begin position="264"/>
        <end position="275"/>
    </location>
</feature>
<accession>A0A0L7RER9</accession>
<keyword evidence="1 3" id="KW-0728">SH3 domain</keyword>
<protein>
    <recommendedName>
        <fullName evidence="5">SH3 domain-containing protein</fullName>
    </recommendedName>
</protein>
<evidence type="ECO:0000259" key="5">
    <source>
        <dbReference type="PROSITE" id="PS50002"/>
    </source>
</evidence>
<evidence type="ECO:0000313" key="6">
    <source>
        <dbReference type="EMBL" id="KOC69325.1"/>
    </source>
</evidence>
<feature type="region of interest" description="Disordered" evidence="4">
    <location>
        <begin position="255"/>
        <end position="275"/>
    </location>
</feature>
<sequence>GVHNFNLEKDCAGAGGTGLGLGTKVPLPPGRITGSASIETLVRVGIEKENGLSPDSKMVIVHDFTPCVDDELQVKRGQVVNVLYRENDWVYVIAADTRMEGFVPHSYCAPYTSQLAELTLATLMNNVKKKLPRSNETDCDFAGTGRSQTVDAQQTDTGSASDCESYARNVTTADVNVNRSNITQSQNSIQTISSQPDVHPFFKNLLVLIISKKIYILHCDGNEGFVPSGFVYPGHVLHSYATTTTTTTTTTVATTSTETHSLGKGSSSMPGNESLQQKGLRDFRDETNGTELVVLYDYKAQAPDDLSVRRADWIYADLGNQTVDGWLWAYAPKTRKYGFIPKAYARPPAMTSL</sequence>
<keyword evidence="2" id="KW-0727">SH2 domain</keyword>
<dbReference type="AlphaFoldDB" id="A0A0L7RER9"/>
<evidence type="ECO:0000256" key="1">
    <source>
        <dbReference type="ARBA" id="ARBA00022443"/>
    </source>
</evidence>
<evidence type="ECO:0000256" key="3">
    <source>
        <dbReference type="PROSITE-ProRule" id="PRU00192"/>
    </source>
</evidence>
<dbReference type="SUPFAM" id="SSF50044">
    <property type="entry name" value="SH3-domain"/>
    <property type="match status" value="2"/>
</dbReference>
<dbReference type="InterPro" id="IPR001452">
    <property type="entry name" value="SH3_domain"/>
</dbReference>
<dbReference type="STRING" id="597456.A0A0L7RER9"/>
<evidence type="ECO:0000256" key="2">
    <source>
        <dbReference type="ARBA" id="ARBA00022999"/>
    </source>
</evidence>
<organism evidence="6 7">
    <name type="scientific">Habropoda laboriosa</name>
    <dbReference type="NCBI Taxonomy" id="597456"/>
    <lineage>
        <taxon>Eukaryota</taxon>
        <taxon>Metazoa</taxon>
        <taxon>Ecdysozoa</taxon>
        <taxon>Arthropoda</taxon>
        <taxon>Hexapoda</taxon>
        <taxon>Insecta</taxon>
        <taxon>Pterygota</taxon>
        <taxon>Neoptera</taxon>
        <taxon>Endopterygota</taxon>
        <taxon>Hymenoptera</taxon>
        <taxon>Apocrita</taxon>
        <taxon>Aculeata</taxon>
        <taxon>Apoidea</taxon>
        <taxon>Anthophila</taxon>
        <taxon>Apidae</taxon>
        <taxon>Habropoda</taxon>
    </lineage>
</organism>
<reference evidence="6 7" key="1">
    <citation type="submission" date="2015-07" db="EMBL/GenBank/DDBJ databases">
        <title>The genome of Habropoda laboriosa.</title>
        <authorList>
            <person name="Pan H."/>
            <person name="Kapheim K."/>
        </authorList>
    </citation>
    <scope>NUCLEOTIDE SEQUENCE [LARGE SCALE GENOMIC DNA]</scope>
    <source>
        <strain evidence="6">0110345459</strain>
    </source>
</reference>
<evidence type="ECO:0000256" key="4">
    <source>
        <dbReference type="SAM" id="MobiDB-lite"/>
    </source>
</evidence>
<dbReference type="Gene3D" id="2.30.30.40">
    <property type="entry name" value="SH3 Domains"/>
    <property type="match status" value="2"/>
</dbReference>
<keyword evidence="7" id="KW-1185">Reference proteome</keyword>
<feature type="domain" description="SH3" evidence="5">
    <location>
        <begin position="53"/>
        <end position="113"/>
    </location>
</feature>
<dbReference type="OrthoDB" id="9991832at2759"/>